<sequence length="131" mass="14930">MEKHLVHRGRVNFEGNEYYAILLNGIEGRHVEVIQDEKPGELLYVFLNGCLFCVAVRVQRPKDLPSRPMVKGRLEREIHQTIRSIDRLRVATAGLGGYKTREEVVSVIRRLKRDLGKLANVLDDKSQSGGH</sequence>
<evidence type="ECO:0000313" key="3">
    <source>
        <dbReference type="Proteomes" id="UP000243534"/>
    </source>
</evidence>
<proteinExistence type="predicted"/>
<dbReference type="RefSeq" id="WP_070135939.1">
    <property type="nucleotide sequence ID" value="NZ_LJAM02000396.1"/>
</dbReference>
<dbReference type="AlphaFoldDB" id="A0A1E7YUH9"/>
<dbReference type="EMBL" id="LJAM02000396">
    <property type="protein sequence ID" value="RAP70274.1"/>
    <property type="molecule type" value="Genomic_DNA"/>
</dbReference>
<evidence type="ECO:0000313" key="1">
    <source>
        <dbReference type="EMBL" id="OFC58154.1"/>
    </source>
</evidence>
<organism evidence="1 3">
    <name type="scientific">Candidatus Erwinia dacicola</name>
    <dbReference type="NCBI Taxonomy" id="252393"/>
    <lineage>
        <taxon>Bacteria</taxon>
        <taxon>Pseudomonadati</taxon>
        <taxon>Pseudomonadota</taxon>
        <taxon>Gammaproteobacteria</taxon>
        <taxon>Enterobacterales</taxon>
        <taxon>Erwiniaceae</taxon>
        <taxon>Erwinia</taxon>
    </lineage>
</organism>
<dbReference type="OrthoDB" id="9984386at2"/>
<dbReference type="Proteomes" id="UP000244334">
    <property type="component" value="Unassembled WGS sequence"/>
</dbReference>
<dbReference type="Proteomes" id="UP000243534">
    <property type="component" value="Unassembled WGS sequence"/>
</dbReference>
<keyword evidence="4" id="KW-1185">Reference proteome</keyword>
<dbReference type="EMBL" id="MAYS01000601">
    <property type="protein sequence ID" value="OFC58154.1"/>
    <property type="molecule type" value="Genomic_DNA"/>
</dbReference>
<accession>A0A1E7YUH9</accession>
<name>A0A1E7YUH9_9GAMM</name>
<evidence type="ECO:0000313" key="4">
    <source>
        <dbReference type="Proteomes" id="UP000244334"/>
    </source>
</evidence>
<gene>
    <name evidence="2" type="ORF">ACZ87_02922</name>
    <name evidence="1" type="ORF">BBW68_03255</name>
</gene>
<evidence type="ECO:0000313" key="2">
    <source>
        <dbReference type="EMBL" id="RAP70274.1"/>
    </source>
</evidence>
<comment type="caution">
    <text evidence="1">The sequence shown here is derived from an EMBL/GenBank/DDBJ whole genome shotgun (WGS) entry which is preliminary data.</text>
</comment>
<reference evidence="2 4" key="2">
    <citation type="submission" date="2018-04" db="EMBL/GenBank/DDBJ databases">
        <title>Genomes of the Obligate Erwinia dacicola and Facultative Enterobacter sp. OLF Endosymbionts of the Olive Fruit fly, Bactrocera oleae.</title>
        <authorList>
            <person name="Estes A.M."/>
            <person name="Hearn D.J."/>
            <person name="Agarwal S."/>
            <person name="Pierson E.A."/>
            <person name="Dunning-Hotopp J.C."/>
        </authorList>
    </citation>
    <scope>NUCLEOTIDE SEQUENCE [LARGE SCALE GENOMIC DNA]</scope>
    <source>
        <strain evidence="2 4">Oroville</strain>
    </source>
</reference>
<reference evidence="1 3" key="1">
    <citation type="submission" date="2016-07" db="EMBL/GenBank/DDBJ databases">
        <authorList>
            <person name="Yuval B."/>
        </authorList>
    </citation>
    <scope>NUCLEOTIDE SEQUENCE [LARGE SCALE GENOMIC DNA]</scope>
    <source>
        <strain evidence="1 3">IL</strain>
    </source>
</reference>
<protein>
    <submittedName>
        <fullName evidence="1">Uncharacterized protein</fullName>
    </submittedName>
</protein>